<sequence>MRRDKNNSKTCPMMHNMKTKGMMMCPMMGGSQQQMSNSMYNNSMMYEEDMEMMGCPMMHQTMTMCPMMMQMQMMNCYNNRPMCGMKNACDMDNIKMRTVDASDIED</sequence>
<name>A0A386H554_9CLOT</name>
<dbReference type="EMBL" id="CP032416">
    <property type="protein sequence ID" value="AYD40663.1"/>
    <property type="molecule type" value="Genomic_DNA"/>
</dbReference>
<dbReference type="AlphaFoldDB" id="A0A386H554"/>
<reference evidence="1 2" key="1">
    <citation type="journal article" date="2019" name="Int. J. Syst. Evol. Microbiol.">
        <title>Clostridium fermenticellae sp. nov., isolated from the mud in a fermentation cellar for the production of the Chinese liquor, baijiu.</title>
        <authorList>
            <person name="Xu P.X."/>
            <person name="Chai L.J."/>
            <person name="Qiu T."/>
            <person name="Zhang X.J."/>
            <person name="Lu Z.M."/>
            <person name="Xiao C."/>
            <person name="Wang S.T."/>
            <person name="Shen C.H."/>
            <person name="Shi J.S."/>
            <person name="Xu Z.H."/>
        </authorList>
    </citation>
    <scope>NUCLEOTIDE SEQUENCE [LARGE SCALE GENOMIC DNA]</scope>
    <source>
        <strain evidence="1 2">JN500901</strain>
    </source>
</reference>
<evidence type="ECO:0000313" key="1">
    <source>
        <dbReference type="EMBL" id="AYD40663.1"/>
    </source>
</evidence>
<keyword evidence="2" id="KW-1185">Reference proteome</keyword>
<protein>
    <submittedName>
        <fullName evidence="1">Uncharacterized protein</fullName>
    </submittedName>
</protein>
<dbReference type="RefSeq" id="WP_119972767.1">
    <property type="nucleotide sequence ID" value="NZ_CP032416.1"/>
</dbReference>
<organism evidence="1 2">
    <name type="scientific">Clostridium fermenticellae</name>
    <dbReference type="NCBI Taxonomy" id="2068654"/>
    <lineage>
        <taxon>Bacteria</taxon>
        <taxon>Bacillati</taxon>
        <taxon>Bacillota</taxon>
        <taxon>Clostridia</taxon>
        <taxon>Eubacteriales</taxon>
        <taxon>Clostridiaceae</taxon>
        <taxon>Clostridium</taxon>
    </lineage>
</organism>
<dbReference type="Proteomes" id="UP000266301">
    <property type="component" value="Chromosome"/>
</dbReference>
<gene>
    <name evidence="1" type="ORF">D4Z93_09020</name>
</gene>
<dbReference type="KEGG" id="cfer:D4Z93_09020"/>
<evidence type="ECO:0000313" key="2">
    <source>
        <dbReference type="Proteomes" id="UP000266301"/>
    </source>
</evidence>
<accession>A0A386H554</accession>
<proteinExistence type="predicted"/>